<organism evidence="1 2">
    <name type="scientific">Rhododendron molle</name>
    <name type="common">Chinese azalea</name>
    <name type="synonym">Azalea mollis</name>
    <dbReference type="NCBI Taxonomy" id="49168"/>
    <lineage>
        <taxon>Eukaryota</taxon>
        <taxon>Viridiplantae</taxon>
        <taxon>Streptophyta</taxon>
        <taxon>Embryophyta</taxon>
        <taxon>Tracheophyta</taxon>
        <taxon>Spermatophyta</taxon>
        <taxon>Magnoliopsida</taxon>
        <taxon>eudicotyledons</taxon>
        <taxon>Gunneridae</taxon>
        <taxon>Pentapetalae</taxon>
        <taxon>asterids</taxon>
        <taxon>Ericales</taxon>
        <taxon>Ericaceae</taxon>
        <taxon>Ericoideae</taxon>
        <taxon>Rhodoreae</taxon>
        <taxon>Rhododendron</taxon>
    </lineage>
</organism>
<reference evidence="1" key="1">
    <citation type="submission" date="2022-02" db="EMBL/GenBank/DDBJ databases">
        <title>Plant Genome Project.</title>
        <authorList>
            <person name="Zhang R.-G."/>
        </authorList>
    </citation>
    <scope>NUCLEOTIDE SEQUENCE</scope>
    <source>
        <strain evidence="1">AT1</strain>
    </source>
</reference>
<protein>
    <submittedName>
        <fullName evidence="1">Uncharacterized protein</fullName>
    </submittedName>
</protein>
<keyword evidence="2" id="KW-1185">Reference proteome</keyword>
<gene>
    <name evidence="1" type="ORF">RHMOL_Rhmol05G0005000</name>
</gene>
<evidence type="ECO:0000313" key="2">
    <source>
        <dbReference type="Proteomes" id="UP001062846"/>
    </source>
</evidence>
<sequence length="69" mass="7688">MSESDVVSWRALFSGYVRLGYGSEAREVFEDTENKGIERNGMIGGFNQSGCYSESVFYISKDASARFKA</sequence>
<accession>A0ACC0NKB0</accession>
<evidence type="ECO:0000313" key="1">
    <source>
        <dbReference type="EMBL" id="KAI8553311.1"/>
    </source>
</evidence>
<dbReference type="EMBL" id="CM046392">
    <property type="protein sequence ID" value="KAI8553311.1"/>
    <property type="molecule type" value="Genomic_DNA"/>
</dbReference>
<dbReference type="Proteomes" id="UP001062846">
    <property type="component" value="Chromosome 5"/>
</dbReference>
<name>A0ACC0NKB0_RHOML</name>
<proteinExistence type="predicted"/>
<comment type="caution">
    <text evidence="1">The sequence shown here is derived from an EMBL/GenBank/DDBJ whole genome shotgun (WGS) entry which is preliminary data.</text>
</comment>